<name>A0A2W4TXG6_9CYAN</name>
<reference evidence="1 2" key="2">
    <citation type="submission" date="2018-06" db="EMBL/GenBank/DDBJ databases">
        <title>Metagenomic assembly of (sub)arctic Cyanobacteria and their associated microbiome from non-axenic cultures.</title>
        <authorList>
            <person name="Baurain D."/>
        </authorList>
    </citation>
    <scope>NUCLEOTIDE SEQUENCE [LARGE SCALE GENOMIC DNA]</scope>
    <source>
        <strain evidence="1">ULC129bin1</strain>
    </source>
</reference>
<sequence length="74" mass="8488">MFLAFLDASFDERERNFVRLFNVIDKAMVSGDAQQVALILNQITDLAKSSPFKELQNLSKVQTALADPEHEWKF</sequence>
<gene>
    <name evidence="1" type="ORF">DCF25_15760</name>
</gene>
<accession>A0A2W4TXG6</accession>
<dbReference type="AlphaFoldDB" id="A0A2W4TXG6"/>
<protein>
    <submittedName>
        <fullName evidence="1">Uncharacterized protein</fullName>
    </submittedName>
</protein>
<evidence type="ECO:0000313" key="1">
    <source>
        <dbReference type="EMBL" id="PZO13706.1"/>
    </source>
</evidence>
<comment type="caution">
    <text evidence="1">The sequence shown here is derived from an EMBL/GenBank/DDBJ whole genome shotgun (WGS) entry which is preliminary data.</text>
</comment>
<dbReference type="Proteomes" id="UP000249354">
    <property type="component" value="Unassembled WGS sequence"/>
</dbReference>
<dbReference type="EMBL" id="QBMC01000119">
    <property type="protein sequence ID" value="PZO13706.1"/>
    <property type="molecule type" value="Genomic_DNA"/>
</dbReference>
<organism evidence="1 2">
    <name type="scientific">Leptolyngbya foveolarum</name>
    <dbReference type="NCBI Taxonomy" id="47253"/>
    <lineage>
        <taxon>Bacteria</taxon>
        <taxon>Bacillati</taxon>
        <taxon>Cyanobacteriota</taxon>
        <taxon>Cyanophyceae</taxon>
        <taxon>Leptolyngbyales</taxon>
        <taxon>Leptolyngbyaceae</taxon>
        <taxon>Leptolyngbya group</taxon>
        <taxon>Leptolyngbya</taxon>
    </lineage>
</organism>
<proteinExistence type="predicted"/>
<evidence type="ECO:0000313" key="2">
    <source>
        <dbReference type="Proteomes" id="UP000249354"/>
    </source>
</evidence>
<reference evidence="2" key="1">
    <citation type="submission" date="2018-04" db="EMBL/GenBank/DDBJ databases">
        <authorList>
            <person name="Cornet L."/>
        </authorList>
    </citation>
    <scope>NUCLEOTIDE SEQUENCE [LARGE SCALE GENOMIC DNA]</scope>
</reference>